<gene>
    <name evidence="1" type="ORF">DSL72_003380</name>
</gene>
<sequence length="90" mass="9481">MSTAIAALSIGHAPQSWLMFDGIYRVSLDGWITDAKATAVFPCSSPGGAGKTQVDGLVKGVEGGIRKKGFGMFYEDDLGPLTVWPVETGF</sequence>
<dbReference type="AlphaFoldDB" id="A0A8A3NT46"/>
<accession>A0A8A3NT46</accession>
<dbReference type="Proteomes" id="UP000672032">
    <property type="component" value="Chromosome 1"/>
</dbReference>
<dbReference type="EMBL" id="CP063405">
    <property type="protein sequence ID" value="QSZ28875.1"/>
    <property type="molecule type" value="Genomic_DNA"/>
</dbReference>
<reference evidence="1" key="1">
    <citation type="submission" date="2020-10" db="EMBL/GenBank/DDBJ databases">
        <title>Genome Sequence of Monilinia vaccinii-corymbosi Sheds Light on Mummy Berry Disease Infection of Blueberry and Mating Type.</title>
        <authorList>
            <person name="Yow A.G."/>
            <person name="Zhang Y."/>
            <person name="Bansal K."/>
            <person name="Eacker S.M."/>
            <person name="Sullivan S."/>
            <person name="Liachko I."/>
            <person name="Cubeta M.A."/>
            <person name="Rollins J.A."/>
            <person name="Ashrafi H."/>
        </authorList>
    </citation>
    <scope>NUCLEOTIDE SEQUENCE</scope>
    <source>
        <strain evidence="1">RL-1</strain>
    </source>
</reference>
<evidence type="ECO:0000313" key="2">
    <source>
        <dbReference type="Proteomes" id="UP000672032"/>
    </source>
</evidence>
<protein>
    <submittedName>
        <fullName evidence="1">Uncharacterized protein</fullName>
    </submittedName>
</protein>
<proteinExistence type="predicted"/>
<name>A0A8A3NT46_9HELO</name>
<organism evidence="1 2">
    <name type="scientific">Monilinia vaccinii-corymbosi</name>
    <dbReference type="NCBI Taxonomy" id="61207"/>
    <lineage>
        <taxon>Eukaryota</taxon>
        <taxon>Fungi</taxon>
        <taxon>Dikarya</taxon>
        <taxon>Ascomycota</taxon>
        <taxon>Pezizomycotina</taxon>
        <taxon>Leotiomycetes</taxon>
        <taxon>Helotiales</taxon>
        <taxon>Sclerotiniaceae</taxon>
        <taxon>Monilinia</taxon>
    </lineage>
</organism>
<keyword evidence="2" id="KW-1185">Reference proteome</keyword>
<evidence type="ECO:0000313" key="1">
    <source>
        <dbReference type="EMBL" id="QSZ28875.1"/>
    </source>
</evidence>